<dbReference type="Proteomes" id="UP001249945">
    <property type="component" value="Unassembled WGS sequence"/>
</dbReference>
<dbReference type="InterPro" id="IPR018878">
    <property type="entry name" value="ORF6C_dom"/>
</dbReference>
<dbReference type="EMBL" id="JALRMR010000010">
    <property type="protein sequence ID" value="MDT1974553.1"/>
    <property type="molecule type" value="Genomic_DNA"/>
</dbReference>
<accession>A0AAW8REB6</accession>
<sequence length="164" mass="19183">MSNQLMELEQTIENQLVIVKEMRSIKTEVTEMKNDIKKDVQELRDSITVNRHEGAELQSSVGTKAWELADELFEKEVSDDLFLAKVGHFRGIIYKCLKETFNVVRYYDIRRVDFENAKKVVEIVALSNLKDYQLRLTARQKEIAKLNDDDINYLEKNNRGVLID</sequence>
<organism evidence="2 3">
    <name type="scientific">Carnobacterium divergens</name>
    <name type="common">Lactobacillus divergens</name>
    <dbReference type="NCBI Taxonomy" id="2748"/>
    <lineage>
        <taxon>Bacteria</taxon>
        <taxon>Bacillati</taxon>
        <taxon>Bacillota</taxon>
        <taxon>Bacilli</taxon>
        <taxon>Lactobacillales</taxon>
        <taxon>Carnobacteriaceae</taxon>
        <taxon>Carnobacterium</taxon>
    </lineage>
</organism>
<protein>
    <submittedName>
        <fullName evidence="2">ORF6C domain-containing protein</fullName>
    </submittedName>
</protein>
<comment type="caution">
    <text evidence="2">The sequence shown here is derived from an EMBL/GenBank/DDBJ whole genome shotgun (WGS) entry which is preliminary data.</text>
</comment>
<feature type="domain" description="ORF6C" evidence="1">
    <location>
        <begin position="27"/>
        <end position="122"/>
    </location>
</feature>
<dbReference type="AlphaFoldDB" id="A0AAW8REB6"/>
<evidence type="ECO:0000259" key="1">
    <source>
        <dbReference type="Pfam" id="PF10552"/>
    </source>
</evidence>
<gene>
    <name evidence="2" type="ORF">MX635_09140</name>
</gene>
<reference evidence="2" key="1">
    <citation type="submission" date="2022-04" db="EMBL/GenBank/DDBJ databases">
        <title>Draft genome sequences of lactic acid bacteria (LAB) strains involved in meat spoilage.</title>
        <authorList>
            <person name="Palevich N."/>
        </authorList>
    </citation>
    <scope>NUCLEOTIDE SEQUENCE</scope>
    <source>
        <strain evidence="2">9-14</strain>
    </source>
</reference>
<proteinExistence type="predicted"/>
<evidence type="ECO:0000313" key="2">
    <source>
        <dbReference type="EMBL" id="MDT1974553.1"/>
    </source>
</evidence>
<dbReference type="Pfam" id="PF10552">
    <property type="entry name" value="ORF6C"/>
    <property type="match status" value="1"/>
</dbReference>
<dbReference type="RefSeq" id="WP_311780569.1">
    <property type="nucleotide sequence ID" value="NZ_JALRMR010000010.1"/>
</dbReference>
<name>A0AAW8REB6_CARDV</name>
<evidence type="ECO:0000313" key="3">
    <source>
        <dbReference type="Proteomes" id="UP001249945"/>
    </source>
</evidence>